<accession>A0ABP6W8P0</accession>
<comment type="caution">
    <text evidence="1">The sequence shown here is derived from an EMBL/GenBank/DDBJ whole genome shotgun (WGS) entry which is preliminary data.</text>
</comment>
<evidence type="ECO:0008006" key="3">
    <source>
        <dbReference type="Google" id="ProtNLM"/>
    </source>
</evidence>
<keyword evidence="2" id="KW-1185">Reference proteome</keyword>
<reference evidence="2" key="1">
    <citation type="journal article" date="2019" name="Int. J. Syst. Evol. Microbiol.">
        <title>The Global Catalogue of Microorganisms (GCM) 10K type strain sequencing project: providing services to taxonomists for standard genome sequencing and annotation.</title>
        <authorList>
            <consortium name="The Broad Institute Genomics Platform"/>
            <consortium name="The Broad Institute Genome Sequencing Center for Infectious Disease"/>
            <person name="Wu L."/>
            <person name="Ma J."/>
        </authorList>
    </citation>
    <scope>NUCLEOTIDE SEQUENCE [LARGE SCALE GENOMIC DNA]</scope>
    <source>
        <strain evidence="2">JCM 17656</strain>
    </source>
</reference>
<sequence length="69" mass="7542">MLLILWTRRLVIPHLRGRGDVEMDRAVHTVALPPVTAVCRIRAATVRTARIDNTARDSVPDSGSTAHSA</sequence>
<organism evidence="1 2">
    <name type="scientific">Streptomyces osmaniensis</name>
    <dbReference type="NCBI Taxonomy" id="593134"/>
    <lineage>
        <taxon>Bacteria</taxon>
        <taxon>Bacillati</taxon>
        <taxon>Actinomycetota</taxon>
        <taxon>Actinomycetes</taxon>
        <taxon>Kitasatosporales</taxon>
        <taxon>Streptomycetaceae</taxon>
        <taxon>Streptomyces</taxon>
    </lineage>
</organism>
<proteinExistence type="predicted"/>
<name>A0ABP6W8P0_9ACTN</name>
<dbReference type="Proteomes" id="UP001500707">
    <property type="component" value="Unassembled WGS sequence"/>
</dbReference>
<dbReference type="EMBL" id="BAABCE010000005">
    <property type="protein sequence ID" value="GAA3545595.1"/>
    <property type="molecule type" value="Genomic_DNA"/>
</dbReference>
<evidence type="ECO:0000313" key="2">
    <source>
        <dbReference type="Proteomes" id="UP001500707"/>
    </source>
</evidence>
<gene>
    <name evidence="1" type="ORF">GCM10022295_29370</name>
</gene>
<protein>
    <recommendedName>
        <fullName evidence="3">Secreted protein</fullName>
    </recommendedName>
</protein>
<evidence type="ECO:0000313" key="1">
    <source>
        <dbReference type="EMBL" id="GAA3545595.1"/>
    </source>
</evidence>